<dbReference type="RefSeq" id="WP_268051594.1">
    <property type="nucleotide sequence ID" value="NZ_JAPQES010000007.1"/>
</dbReference>
<evidence type="ECO:0000313" key="3">
    <source>
        <dbReference type="EMBL" id="MCY6372583.1"/>
    </source>
</evidence>
<sequence length="242" mass="26831">MKIFIDPGHGGMDSGAVGNGLLEKDIALDISLKQKILFEKLGHIVKISRTTDKYVDLSVRTTEANNWGADIFISNHINAGGGVGEEVWCSIYGGKGREYATKVEKELSTLFKSRGVKTKRGSDGDYFYVIRETIMPAILNEIGFIDNTEDAAKLKKEDIRQRCAEAVVMSICGKLPEEQFKPIPLRTNYKVAAINIVSGKLNIVKTFEKDAYVTASKEDGEFYGLDINGVMGWIPKESTRLR</sequence>
<evidence type="ECO:0000256" key="1">
    <source>
        <dbReference type="ARBA" id="ARBA00022801"/>
    </source>
</evidence>
<comment type="caution">
    <text evidence="3">The sequence shown here is derived from an EMBL/GenBank/DDBJ whole genome shotgun (WGS) entry which is preliminary data.</text>
</comment>
<keyword evidence="1" id="KW-0378">Hydrolase</keyword>
<dbReference type="InterPro" id="IPR002508">
    <property type="entry name" value="MurNAc-LAA_cat"/>
</dbReference>
<protein>
    <submittedName>
        <fullName evidence="3">N-acetylmuramoyl-L-alanine amidase</fullName>
    </submittedName>
</protein>
<dbReference type="Gene3D" id="3.40.630.40">
    <property type="entry name" value="Zn-dependent exopeptidases"/>
    <property type="match status" value="1"/>
</dbReference>
<organism evidence="3 4">
    <name type="scientific">Clostridium ganghwense</name>
    <dbReference type="NCBI Taxonomy" id="312089"/>
    <lineage>
        <taxon>Bacteria</taxon>
        <taxon>Bacillati</taxon>
        <taxon>Bacillota</taxon>
        <taxon>Clostridia</taxon>
        <taxon>Eubacteriales</taxon>
        <taxon>Clostridiaceae</taxon>
        <taxon>Clostridium</taxon>
    </lineage>
</organism>
<evidence type="ECO:0000259" key="2">
    <source>
        <dbReference type="SMART" id="SM00646"/>
    </source>
</evidence>
<dbReference type="InterPro" id="IPR050695">
    <property type="entry name" value="N-acetylmuramoyl_amidase_3"/>
</dbReference>
<keyword evidence="4" id="KW-1185">Reference proteome</keyword>
<dbReference type="CDD" id="cd02696">
    <property type="entry name" value="MurNAc-LAA"/>
    <property type="match status" value="1"/>
</dbReference>
<dbReference type="SMART" id="SM00646">
    <property type="entry name" value="Ami_3"/>
    <property type="match status" value="1"/>
</dbReference>
<dbReference type="SUPFAM" id="SSF53187">
    <property type="entry name" value="Zn-dependent exopeptidases"/>
    <property type="match status" value="1"/>
</dbReference>
<dbReference type="EMBL" id="JAPQES010000007">
    <property type="protein sequence ID" value="MCY6372583.1"/>
    <property type="molecule type" value="Genomic_DNA"/>
</dbReference>
<reference evidence="3" key="1">
    <citation type="submission" date="2022-12" db="EMBL/GenBank/DDBJ databases">
        <authorList>
            <person name="Wang J."/>
        </authorList>
    </citation>
    <scope>NUCLEOTIDE SEQUENCE</scope>
    <source>
        <strain evidence="3">HY-42-06</strain>
    </source>
</reference>
<gene>
    <name evidence="3" type="ORF">OXH55_18285</name>
</gene>
<dbReference type="PANTHER" id="PTHR30404">
    <property type="entry name" value="N-ACETYLMURAMOYL-L-ALANINE AMIDASE"/>
    <property type="match status" value="1"/>
</dbReference>
<dbReference type="Pfam" id="PF01520">
    <property type="entry name" value="Amidase_3"/>
    <property type="match status" value="1"/>
</dbReference>
<name>A0ABT4CVW6_9CLOT</name>
<dbReference type="PANTHER" id="PTHR30404:SF0">
    <property type="entry name" value="N-ACETYLMURAMOYL-L-ALANINE AMIDASE AMIC"/>
    <property type="match status" value="1"/>
</dbReference>
<evidence type="ECO:0000313" key="4">
    <source>
        <dbReference type="Proteomes" id="UP001079657"/>
    </source>
</evidence>
<feature type="domain" description="MurNAc-LAA" evidence="2">
    <location>
        <begin position="61"/>
        <end position="172"/>
    </location>
</feature>
<dbReference type="Proteomes" id="UP001079657">
    <property type="component" value="Unassembled WGS sequence"/>
</dbReference>
<accession>A0ABT4CVW6</accession>
<proteinExistence type="predicted"/>